<keyword evidence="2" id="KW-1185">Reference proteome</keyword>
<protein>
    <recommendedName>
        <fullName evidence="3">Transposase IS4-like domain-containing protein</fullName>
    </recommendedName>
</protein>
<proteinExistence type="predicted"/>
<accession>A0A098S0I9</accession>
<name>A0A098S0I9_9BACT</name>
<dbReference type="InterPro" id="IPR012337">
    <property type="entry name" value="RNaseH-like_sf"/>
</dbReference>
<dbReference type="EMBL" id="JPOS01000083">
    <property type="protein sequence ID" value="KGE85829.1"/>
    <property type="molecule type" value="Genomic_DNA"/>
</dbReference>
<evidence type="ECO:0000313" key="1">
    <source>
        <dbReference type="EMBL" id="KGE85829.1"/>
    </source>
</evidence>
<comment type="caution">
    <text evidence="1">The sequence shown here is derived from an EMBL/GenBank/DDBJ whole genome shotgun (WGS) entry which is preliminary data.</text>
</comment>
<dbReference type="SUPFAM" id="SSF53098">
    <property type="entry name" value="Ribonuclease H-like"/>
    <property type="match status" value="1"/>
</dbReference>
<evidence type="ECO:0000313" key="2">
    <source>
        <dbReference type="Proteomes" id="UP000029736"/>
    </source>
</evidence>
<reference evidence="1 2" key="1">
    <citation type="journal article" date="2014" name="Int. J. Syst. Evol. Microbiol.">
        <title>Phaeodactylibacter xiamenensis gen. nov., sp. nov., a member of the family Saprospiraceae isolated from the marine alga Phaeodactylum tricornutum.</title>
        <authorList>
            <person name="Chen Z.Jr."/>
            <person name="Lei X."/>
            <person name="Lai Q."/>
            <person name="Li Y."/>
            <person name="Zhang B."/>
            <person name="Zhang J."/>
            <person name="Zhang H."/>
            <person name="Yang L."/>
            <person name="Zheng W."/>
            <person name="Tian Y."/>
            <person name="Yu Z."/>
            <person name="Xu H.Jr."/>
            <person name="Zheng T."/>
        </authorList>
    </citation>
    <scope>NUCLEOTIDE SEQUENCE [LARGE SCALE GENOMIC DNA]</scope>
    <source>
        <strain evidence="1 2">KD52</strain>
    </source>
</reference>
<dbReference type="AlphaFoldDB" id="A0A098S0I9"/>
<dbReference type="Proteomes" id="UP000029736">
    <property type="component" value="Unassembled WGS sequence"/>
</dbReference>
<gene>
    <name evidence="1" type="ORF">IX84_24690</name>
</gene>
<evidence type="ECO:0008006" key="3">
    <source>
        <dbReference type="Google" id="ProtNLM"/>
    </source>
</evidence>
<sequence length="135" mass="15035">MDNQGQVKSAKIYACTDMGMDAAEVLHAYQCRFQIEFLYRDGKQHAGLAHCQARSPQKLYFHLNTALTAVSLAKAAYCLSTPPQERKAFSMADVKTQYANDLLLDRFIATFGIGAQLSKINSIRERFRAIGKIAA</sequence>
<organism evidence="1 2">
    <name type="scientific">Phaeodactylibacter xiamenensis</name>
    <dbReference type="NCBI Taxonomy" id="1524460"/>
    <lineage>
        <taxon>Bacteria</taxon>
        <taxon>Pseudomonadati</taxon>
        <taxon>Bacteroidota</taxon>
        <taxon>Saprospiria</taxon>
        <taxon>Saprospirales</taxon>
        <taxon>Haliscomenobacteraceae</taxon>
        <taxon>Phaeodactylibacter</taxon>
    </lineage>
</organism>